<dbReference type="AlphaFoldDB" id="A0A024HHK4"/>
<reference evidence="1 2" key="1">
    <citation type="submission" date="2013-03" db="EMBL/GenBank/DDBJ databases">
        <authorList>
            <person name="Linke B."/>
        </authorList>
    </citation>
    <scope>NUCLEOTIDE SEQUENCE [LARGE SCALE GENOMIC DNA]</scope>
    <source>
        <strain evidence="1 2">B13</strain>
    </source>
</reference>
<dbReference type="Proteomes" id="UP000025241">
    <property type="component" value="Chromosome I"/>
</dbReference>
<dbReference type="STRING" id="1301098.PKB_2596"/>
<dbReference type="EMBL" id="HG322950">
    <property type="protein sequence ID" value="CDF83943.1"/>
    <property type="molecule type" value="Genomic_DNA"/>
</dbReference>
<proteinExistence type="predicted"/>
<protein>
    <submittedName>
        <fullName evidence="1">Uncharacterized protein</fullName>
    </submittedName>
</protein>
<accession>A0A024HHK4</accession>
<keyword evidence="2" id="KW-1185">Reference proteome</keyword>
<dbReference type="HOGENOM" id="CLU_3220857_0_0_6"/>
<dbReference type="KEGG" id="pkc:PKB_2596"/>
<reference evidence="1 2" key="2">
    <citation type="submission" date="2014-05" db="EMBL/GenBank/DDBJ databases">
        <title>Genome sequence of the 3-chlorobenzoate degrading bacterium Pseudomonas knackmussii B13 shows multiple evidence for horizontal gene transfer.</title>
        <authorList>
            <person name="Miyazaki R."/>
            <person name="Bertelli C."/>
            <person name="Falquet L."/>
            <person name="Robinson-Rechavi M."/>
            <person name="Gharib W."/>
            <person name="Roy S."/>
            <person name="Van der Meer J.R."/>
        </authorList>
    </citation>
    <scope>NUCLEOTIDE SEQUENCE [LARGE SCALE GENOMIC DNA]</scope>
    <source>
        <strain evidence="1 2">B13</strain>
    </source>
</reference>
<sequence length="44" mass="5078">MARSLMRPRAAYNARPLLPWGRPDEAQKPEYGISDRLFAGKFDQ</sequence>
<evidence type="ECO:0000313" key="1">
    <source>
        <dbReference type="EMBL" id="CDF83943.1"/>
    </source>
</evidence>
<name>A0A024HHK4_PSEKB</name>
<gene>
    <name evidence="1" type="ORF">PKB_2596</name>
</gene>
<organism evidence="1 2">
    <name type="scientific">Pseudomonas knackmussii (strain DSM 6978 / CCUG 54928 / LMG 23759 / B13)</name>
    <dbReference type="NCBI Taxonomy" id="1301098"/>
    <lineage>
        <taxon>Bacteria</taxon>
        <taxon>Pseudomonadati</taxon>
        <taxon>Pseudomonadota</taxon>
        <taxon>Gammaproteobacteria</taxon>
        <taxon>Pseudomonadales</taxon>
        <taxon>Pseudomonadaceae</taxon>
        <taxon>Pseudomonas</taxon>
    </lineage>
</organism>
<evidence type="ECO:0000313" key="2">
    <source>
        <dbReference type="Proteomes" id="UP000025241"/>
    </source>
</evidence>